<feature type="domain" description="Phorbol-ester/DAG-type" evidence="3">
    <location>
        <begin position="29"/>
        <end position="79"/>
    </location>
</feature>
<dbReference type="OrthoDB" id="6574681at2759"/>
<reference evidence="4" key="2">
    <citation type="submission" date="2022-06" db="UniProtKB">
        <authorList>
            <consortium name="EnsemblMetazoa"/>
        </authorList>
    </citation>
    <scope>IDENTIFICATION</scope>
</reference>
<dbReference type="SUPFAM" id="SSF57889">
    <property type="entry name" value="Cysteine-rich domain"/>
    <property type="match status" value="1"/>
</dbReference>
<evidence type="ECO:0000256" key="1">
    <source>
        <dbReference type="ARBA" id="ARBA00022723"/>
    </source>
</evidence>
<dbReference type="InterPro" id="IPR046349">
    <property type="entry name" value="C1-like_sf"/>
</dbReference>
<dbReference type="GeneID" id="100573476"/>
<sequence length="116" mass="13674">MPFKNQIDRILNRLHSKSDNNSERAYYCGHDTKTMNQLKNMYKKCRICRSCLRWPFTKTVKCQNCFLTSHETCMKSIMCPLGEKSDDRPMNIFESEVYTGQPWMMEDQLCGSTVII</sequence>
<protein>
    <recommendedName>
        <fullName evidence="3">Phorbol-ester/DAG-type domain-containing protein</fullName>
    </recommendedName>
</protein>
<dbReference type="InterPro" id="IPR002219">
    <property type="entry name" value="PKC_DAG/PE"/>
</dbReference>
<keyword evidence="1" id="KW-0479">Metal-binding</keyword>
<evidence type="ECO:0000259" key="3">
    <source>
        <dbReference type="PROSITE" id="PS50081"/>
    </source>
</evidence>
<evidence type="ECO:0000313" key="4">
    <source>
        <dbReference type="EnsemblMetazoa" id="XP_003241867.1"/>
    </source>
</evidence>
<keyword evidence="2" id="KW-0862">Zinc</keyword>
<proteinExistence type="predicted"/>
<dbReference type="Proteomes" id="UP000007819">
    <property type="component" value="Chromosome A2"/>
</dbReference>
<dbReference type="GO" id="GO:0046872">
    <property type="term" value="F:metal ion binding"/>
    <property type="evidence" value="ECO:0007669"/>
    <property type="project" value="UniProtKB-KW"/>
</dbReference>
<name>A0A8R1W767_ACYPI</name>
<dbReference type="RefSeq" id="XP_003241867.1">
    <property type="nucleotide sequence ID" value="XM_003241819.3"/>
</dbReference>
<organism evidence="4 5">
    <name type="scientific">Acyrthosiphon pisum</name>
    <name type="common">Pea aphid</name>
    <dbReference type="NCBI Taxonomy" id="7029"/>
    <lineage>
        <taxon>Eukaryota</taxon>
        <taxon>Metazoa</taxon>
        <taxon>Ecdysozoa</taxon>
        <taxon>Arthropoda</taxon>
        <taxon>Hexapoda</taxon>
        <taxon>Insecta</taxon>
        <taxon>Pterygota</taxon>
        <taxon>Neoptera</taxon>
        <taxon>Paraneoptera</taxon>
        <taxon>Hemiptera</taxon>
        <taxon>Sternorrhyncha</taxon>
        <taxon>Aphidomorpha</taxon>
        <taxon>Aphidoidea</taxon>
        <taxon>Aphididae</taxon>
        <taxon>Macrosiphini</taxon>
        <taxon>Acyrthosiphon</taxon>
    </lineage>
</organism>
<dbReference type="PROSITE" id="PS50081">
    <property type="entry name" value="ZF_DAG_PE_2"/>
    <property type="match status" value="1"/>
</dbReference>
<accession>A0A8R1W767</accession>
<evidence type="ECO:0000313" key="5">
    <source>
        <dbReference type="Proteomes" id="UP000007819"/>
    </source>
</evidence>
<reference evidence="5" key="1">
    <citation type="submission" date="2010-06" db="EMBL/GenBank/DDBJ databases">
        <authorList>
            <person name="Jiang H."/>
            <person name="Abraham K."/>
            <person name="Ali S."/>
            <person name="Alsbrooks S.L."/>
            <person name="Anim B.N."/>
            <person name="Anosike U.S."/>
            <person name="Attaway T."/>
            <person name="Bandaranaike D.P."/>
            <person name="Battles P.K."/>
            <person name="Bell S.N."/>
            <person name="Bell A.V."/>
            <person name="Beltran B."/>
            <person name="Bickham C."/>
            <person name="Bustamante Y."/>
            <person name="Caleb T."/>
            <person name="Canada A."/>
            <person name="Cardenas V."/>
            <person name="Carter K."/>
            <person name="Chacko J."/>
            <person name="Chandrabose M.N."/>
            <person name="Chavez D."/>
            <person name="Chavez A."/>
            <person name="Chen L."/>
            <person name="Chu H.-S."/>
            <person name="Claassen K.J."/>
            <person name="Cockrell R."/>
            <person name="Collins M."/>
            <person name="Cooper J.A."/>
            <person name="Cree A."/>
            <person name="Curry S.M."/>
            <person name="Da Y."/>
            <person name="Dao M.D."/>
            <person name="Das B."/>
            <person name="Davila M.-L."/>
            <person name="Davy-Carroll L."/>
            <person name="Denson S."/>
            <person name="Dinh H."/>
            <person name="Ebong V.E."/>
            <person name="Edwards J.R."/>
            <person name="Egan A."/>
            <person name="El-Daye J."/>
            <person name="Escobedo L."/>
            <person name="Fernandez S."/>
            <person name="Fernando P.R."/>
            <person name="Flagg N."/>
            <person name="Forbes L.D."/>
            <person name="Fowler R.G."/>
            <person name="Fu Q."/>
            <person name="Gabisi R.A."/>
            <person name="Ganer J."/>
            <person name="Garbino Pronczuk A."/>
            <person name="Garcia R.M."/>
            <person name="Garner T."/>
            <person name="Garrett T.E."/>
            <person name="Gonzalez D.A."/>
            <person name="Hamid H."/>
            <person name="Hawkins E.S."/>
            <person name="Hirani K."/>
            <person name="Hogues M.E."/>
            <person name="Hollins B."/>
            <person name="Hsiao C.-H."/>
            <person name="Jabil R."/>
            <person name="James M.L."/>
            <person name="Jhangiani S.N."/>
            <person name="Johnson B."/>
            <person name="Johnson Q."/>
            <person name="Joshi V."/>
            <person name="Kalu J.B."/>
            <person name="Kam C."/>
            <person name="Kashfia A."/>
            <person name="Keebler J."/>
            <person name="Kisamo H."/>
            <person name="Kovar C.L."/>
            <person name="Lago L.A."/>
            <person name="Lai C.-Y."/>
            <person name="Laidlaw J."/>
            <person name="Lara F."/>
            <person name="Le T.-K."/>
            <person name="Lee S.L."/>
            <person name="Legall F.H."/>
            <person name="Lemon S.J."/>
            <person name="Lewis L.R."/>
            <person name="Li B."/>
            <person name="Liu Y."/>
            <person name="Liu Y.-S."/>
            <person name="Lopez J."/>
            <person name="Lozado R.J."/>
            <person name="Lu J."/>
            <person name="Madu R.C."/>
            <person name="Maheshwari M."/>
            <person name="Maheshwari R."/>
            <person name="Malloy K."/>
            <person name="Martinez E."/>
            <person name="Mathew T."/>
            <person name="Mercado I.C."/>
            <person name="Mercado C."/>
            <person name="Meyer B."/>
            <person name="Montgomery K."/>
            <person name="Morgan M.B."/>
            <person name="Munidasa M."/>
            <person name="Nazareth L.V."/>
            <person name="Nelson J."/>
            <person name="Ng B.M."/>
            <person name="Nguyen N.B."/>
            <person name="Nguyen P.Q."/>
            <person name="Nguyen T."/>
            <person name="Obregon M."/>
            <person name="Okwuonu G.O."/>
            <person name="Onwere C.G."/>
            <person name="Orozco G."/>
            <person name="Parra A."/>
            <person name="Patel S."/>
            <person name="Patil S."/>
            <person name="Perez A."/>
            <person name="Perez Y."/>
            <person name="Pham C."/>
            <person name="Primus E.L."/>
            <person name="Pu L.-L."/>
            <person name="Puazo M."/>
            <person name="Qin X."/>
            <person name="Quiroz J.B."/>
            <person name="Reese J."/>
            <person name="Richards S."/>
            <person name="Rives C.M."/>
            <person name="Robberts R."/>
            <person name="Ruiz S.J."/>
            <person name="Ruiz M.J."/>
            <person name="Santibanez J."/>
            <person name="Schneider B.W."/>
            <person name="Sisson I."/>
            <person name="Smith M."/>
            <person name="Sodergren E."/>
            <person name="Song X.-Z."/>
            <person name="Song B.B."/>
            <person name="Summersgill H."/>
            <person name="Thelus R."/>
            <person name="Thornton R.D."/>
            <person name="Trejos Z.Y."/>
            <person name="Usmani K."/>
            <person name="Vattathil S."/>
            <person name="Villasana D."/>
            <person name="Walker D.L."/>
            <person name="Wang S."/>
            <person name="Wang K."/>
            <person name="White C.S."/>
            <person name="Williams A.C."/>
            <person name="Williamson J."/>
            <person name="Wilson K."/>
            <person name="Woghiren I.O."/>
            <person name="Woodworth J.R."/>
            <person name="Worley K.C."/>
            <person name="Wright R.A."/>
            <person name="Wu W."/>
            <person name="Young L."/>
            <person name="Zhang L."/>
            <person name="Zhang J."/>
            <person name="Zhu Y."/>
            <person name="Muzny D.M."/>
            <person name="Weinstock G."/>
            <person name="Gibbs R.A."/>
        </authorList>
    </citation>
    <scope>NUCLEOTIDE SEQUENCE [LARGE SCALE GENOMIC DNA]</scope>
    <source>
        <strain evidence="5">LSR1</strain>
    </source>
</reference>
<dbReference type="EnsemblMetazoa" id="XM_003241819.4">
    <property type="protein sequence ID" value="XP_003241867.1"/>
    <property type="gene ID" value="LOC100573476"/>
</dbReference>
<keyword evidence="5" id="KW-1185">Reference proteome</keyword>
<evidence type="ECO:0000256" key="2">
    <source>
        <dbReference type="ARBA" id="ARBA00022833"/>
    </source>
</evidence>
<dbReference type="AlphaFoldDB" id="A0A8R1W767"/>
<dbReference type="KEGG" id="api:100573476"/>